<dbReference type="InterPro" id="IPR005467">
    <property type="entry name" value="His_kinase_dom"/>
</dbReference>
<dbReference type="GO" id="GO:0005524">
    <property type="term" value="F:ATP binding"/>
    <property type="evidence" value="ECO:0007669"/>
    <property type="project" value="UniProtKB-KW"/>
</dbReference>
<keyword evidence="4" id="KW-0597">Phosphoprotein</keyword>
<evidence type="ECO:0000256" key="4">
    <source>
        <dbReference type="ARBA" id="ARBA00022553"/>
    </source>
</evidence>
<evidence type="ECO:0000256" key="1">
    <source>
        <dbReference type="ARBA" id="ARBA00000085"/>
    </source>
</evidence>
<dbReference type="Pfam" id="PF07568">
    <property type="entry name" value="HisKA_2"/>
    <property type="match status" value="1"/>
</dbReference>
<dbReference type="RefSeq" id="WP_215505621.1">
    <property type="nucleotide sequence ID" value="NZ_CP076363.1"/>
</dbReference>
<evidence type="ECO:0000259" key="14">
    <source>
        <dbReference type="PROSITE" id="PS50109"/>
    </source>
</evidence>
<feature type="transmembrane region" description="Helical" evidence="13">
    <location>
        <begin position="16"/>
        <end position="36"/>
    </location>
</feature>
<keyword evidence="7" id="KW-0547">Nucleotide-binding</keyword>
<evidence type="ECO:0000256" key="3">
    <source>
        <dbReference type="ARBA" id="ARBA00012438"/>
    </source>
</evidence>
<keyword evidence="15" id="KW-0614">Plasmid</keyword>
<dbReference type="PANTHER" id="PTHR41523">
    <property type="entry name" value="TWO-COMPONENT SYSTEM SENSOR PROTEIN"/>
    <property type="match status" value="1"/>
</dbReference>
<protein>
    <recommendedName>
        <fullName evidence="3">histidine kinase</fullName>
        <ecNumber evidence="3">2.7.13.3</ecNumber>
    </recommendedName>
</protein>
<evidence type="ECO:0000256" key="11">
    <source>
        <dbReference type="ARBA" id="ARBA00023012"/>
    </source>
</evidence>
<dbReference type="Pfam" id="PF02518">
    <property type="entry name" value="HATPase_c"/>
    <property type="match status" value="1"/>
</dbReference>
<keyword evidence="5" id="KW-0808">Transferase</keyword>
<sequence length="336" mass="36551">MLDRLSAWSLTTRSRPFVVGFTLGSFFIALALRFLVDPWLPAGFPYLTFFPAVILTGFICGTRAGTASAILCGFAAWYFFIAPANSFALTAGTAVALAFYVFVVTTDLLLIEIMRRALLRMRREADRAAGLAQTNALMFHELQHRVSNNLQVMASLLKLQRRNVTDPAAKAALDAASARLDIVGKVQRRLHDPNRQEVDLASFLTEMVPDVVEASGQCDHVTLTLDLHELRVSPEQSVPLALVCTELVANALEHGRGLDDHLALTVRCAPVSPNEAVVEISDSGTGLPESFDLDQSPSLGLRIARQFALQIGGQLSMENRPGAGGTRALLHFPRLS</sequence>
<evidence type="ECO:0000256" key="12">
    <source>
        <dbReference type="ARBA" id="ARBA00023136"/>
    </source>
</evidence>
<keyword evidence="10 13" id="KW-1133">Transmembrane helix</keyword>
<evidence type="ECO:0000313" key="16">
    <source>
        <dbReference type="Proteomes" id="UP000679352"/>
    </source>
</evidence>
<dbReference type="Gene3D" id="3.30.565.10">
    <property type="entry name" value="Histidine kinase-like ATPase, C-terminal domain"/>
    <property type="match status" value="1"/>
</dbReference>
<dbReference type="EMBL" id="CP076363">
    <property type="protein sequence ID" value="QWK92635.1"/>
    <property type="molecule type" value="Genomic_DNA"/>
</dbReference>
<dbReference type="InterPro" id="IPR036890">
    <property type="entry name" value="HATPase_C_sf"/>
</dbReference>
<keyword evidence="11" id="KW-0902">Two-component regulatory system</keyword>
<keyword evidence="9" id="KW-0067">ATP-binding</keyword>
<gene>
    <name evidence="15" type="ORF">KM031_19890</name>
</gene>
<dbReference type="InterPro" id="IPR011495">
    <property type="entry name" value="Sig_transdc_His_kin_sub2_dim/P"/>
</dbReference>
<dbReference type="GO" id="GO:0000160">
    <property type="term" value="P:phosphorelay signal transduction system"/>
    <property type="evidence" value="ECO:0007669"/>
    <property type="project" value="UniProtKB-KW"/>
</dbReference>
<evidence type="ECO:0000256" key="7">
    <source>
        <dbReference type="ARBA" id="ARBA00022741"/>
    </source>
</evidence>
<dbReference type="PANTHER" id="PTHR41523:SF8">
    <property type="entry name" value="ETHYLENE RESPONSE SENSOR PROTEIN"/>
    <property type="match status" value="1"/>
</dbReference>
<dbReference type="EC" id="2.7.13.3" evidence="3"/>
<dbReference type="KEGG" id="gfu:KM031_19890"/>
<evidence type="ECO:0000256" key="9">
    <source>
        <dbReference type="ARBA" id="ARBA00022840"/>
    </source>
</evidence>
<proteinExistence type="predicted"/>
<comment type="catalytic activity">
    <reaction evidence="1">
        <text>ATP + protein L-histidine = ADP + protein N-phospho-L-histidine.</text>
        <dbReference type="EC" id="2.7.13.3"/>
    </reaction>
</comment>
<dbReference type="SMART" id="SM00387">
    <property type="entry name" value="HATPase_c"/>
    <property type="match status" value="1"/>
</dbReference>
<feature type="transmembrane region" description="Helical" evidence="13">
    <location>
        <begin position="94"/>
        <end position="113"/>
    </location>
</feature>
<dbReference type="GO" id="GO:0004673">
    <property type="term" value="F:protein histidine kinase activity"/>
    <property type="evidence" value="ECO:0007669"/>
    <property type="project" value="UniProtKB-EC"/>
</dbReference>
<dbReference type="GO" id="GO:0016020">
    <property type="term" value="C:membrane"/>
    <property type="evidence" value="ECO:0007669"/>
    <property type="project" value="UniProtKB-SubCell"/>
</dbReference>
<evidence type="ECO:0000256" key="10">
    <source>
        <dbReference type="ARBA" id="ARBA00022989"/>
    </source>
</evidence>
<dbReference type="AlphaFoldDB" id="A0A975PA90"/>
<evidence type="ECO:0000256" key="13">
    <source>
        <dbReference type="SAM" id="Phobius"/>
    </source>
</evidence>
<geneLocation type="plasmid" evidence="15 16">
    <name>p2</name>
</geneLocation>
<keyword evidence="8" id="KW-0418">Kinase</keyword>
<feature type="transmembrane region" description="Helical" evidence="13">
    <location>
        <begin position="67"/>
        <end position="88"/>
    </location>
</feature>
<keyword evidence="12 13" id="KW-0472">Membrane</keyword>
<dbReference type="Proteomes" id="UP000679352">
    <property type="component" value="Plasmid p2"/>
</dbReference>
<dbReference type="PROSITE" id="PS50109">
    <property type="entry name" value="HIS_KIN"/>
    <property type="match status" value="1"/>
</dbReference>
<keyword evidence="6 13" id="KW-0812">Transmembrane</keyword>
<reference evidence="15" key="1">
    <citation type="submission" date="2021-06" db="EMBL/GenBank/DDBJ databases">
        <authorList>
            <person name="Lee C.-S."/>
            <person name="Jin L."/>
        </authorList>
    </citation>
    <scope>NUCLEOTIDE SEQUENCE</scope>
    <source>
        <strain evidence="15">Con5</strain>
        <plasmid evidence="15">p2</plasmid>
    </source>
</reference>
<accession>A0A975PA90</accession>
<name>A0A975PA90_9RHOB</name>
<feature type="domain" description="Histidine kinase" evidence="14">
    <location>
        <begin position="141"/>
        <end position="336"/>
    </location>
</feature>
<evidence type="ECO:0000256" key="8">
    <source>
        <dbReference type="ARBA" id="ARBA00022777"/>
    </source>
</evidence>
<dbReference type="InterPro" id="IPR003594">
    <property type="entry name" value="HATPase_dom"/>
</dbReference>
<comment type="subcellular location">
    <subcellularLocation>
        <location evidence="2">Membrane</location>
        <topology evidence="2">Multi-pass membrane protein</topology>
    </subcellularLocation>
</comment>
<evidence type="ECO:0000256" key="2">
    <source>
        <dbReference type="ARBA" id="ARBA00004141"/>
    </source>
</evidence>
<dbReference type="InterPro" id="IPR025201">
    <property type="entry name" value="KdpD_TM"/>
</dbReference>
<dbReference type="Gene3D" id="1.20.120.620">
    <property type="entry name" value="Backbone structure of the membrane domain of e. Coli histidine kinase receptor kdpd"/>
    <property type="match status" value="1"/>
</dbReference>
<dbReference type="InterPro" id="IPR038318">
    <property type="entry name" value="KdpD_sf"/>
</dbReference>
<evidence type="ECO:0000256" key="6">
    <source>
        <dbReference type="ARBA" id="ARBA00022692"/>
    </source>
</evidence>
<organism evidence="15 16">
    <name type="scientific">Gemmobacter fulvus</name>
    <dbReference type="NCBI Taxonomy" id="2840474"/>
    <lineage>
        <taxon>Bacteria</taxon>
        <taxon>Pseudomonadati</taxon>
        <taxon>Pseudomonadota</taxon>
        <taxon>Alphaproteobacteria</taxon>
        <taxon>Rhodobacterales</taxon>
        <taxon>Paracoccaceae</taxon>
        <taxon>Gemmobacter</taxon>
    </lineage>
</organism>
<dbReference type="Pfam" id="PF13493">
    <property type="entry name" value="DUF4118"/>
    <property type="match status" value="1"/>
</dbReference>
<evidence type="ECO:0000256" key="5">
    <source>
        <dbReference type="ARBA" id="ARBA00022679"/>
    </source>
</evidence>
<evidence type="ECO:0000313" key="15">
    <source>
        <dbReference type="EMBL" id="QWK92635.1"/>
    </source>
</evidence>
<dbReference type="SUPFAM" id="SSF55874">
    <property type="entry name" value="ATPase domain of HSP90 chaperone/DNA topoisomerase II/histidine kinase"/>
    <property type="match status" value="1"/>
</dbReference>
<keyword evidence="16" id="KW-1185">Reference proteome</keyword>
<feature type="transmembrane region" description="Helical" evidence="13">
    <location>
        <begin position="42"/>
        <end position="60"/>
    </location>
</feature>